<dbReference type="Proteomes" id="UP000675940">
    <property type="component" value="Unassembled WGS sequence"/>
</dbReference>
<gene>
    <name evidence="1" type="ORF">J5474_19530</name>
</gene>
<dbReference type="AlphaFoldDB" id="A0A940S510"/>
<organism evidence="1 2">
    <name type="scientific">Sagittula salina</name>
    <dbReference type="NCBI Taxonomy" id="2820268"/>
    <lineage>
        <taxon>Bacteria</taxon>
        <taxon>Pseudomonadati</taxon>
        <taxon>Pseudomonadota</taxon>
        <taxon>Alphaproteobacteria</taxon>
        <taxon>Rhodobacterales</taxon>
        <taxon>Roseobacteraceae</taxon>
        <taxon>Sagittula</taxon>
    </lineage>
</organism>
<reference evidence="1" key="1">
    <citation type="submission" date="2021-03" db="EMBL/GenBank/DDBJ databases">
        <title>Sagittula salina sp. nov. strain M10.9X isolated from the marine waste.</title>
        <authorList>
            <person name="Satari L."/>
            <person name="Molina-Menor E."/>
            <person name="Vidal-Verdu A."/>
            <person name="Pascual J."/>
            <person name="Pereto J."/>
            <person name="Porcar M."/>
        </authorList>
    </citation>
    <scope>NUCLEOTIDE SEQUENCE</scope>
    <source>
        <strain evidence="1">M10.9X</strain>
    </source>
</reference>
<keyword evidence="2" id="KW-1185">Reference proteome</keyword>
<evidence type="ECO:0000313" key="2">
    <source>
        <dbReference type="Proteomes" id="UP000675940"/>
    </source>
</evidence>
<accession>A0A940S510</accession>
<name>A0A940S510_9RHOB</name>
<protein>
    <submittedName>
        <fullName evidence="1">Uncharacterized protein</fullName>
    </submittedName>
</protein>
<comment type="caution">
    <text evidence="1">The sequence shown here is derived from an EMBL/GenBank/DDBJ whole genome shotgun (WGS) entry which is preliminary data.</text>
</comment>
<proteinExistence type="predicted"/>
<dbReference type="EMBL" id="JAGISH010000015">
    <property type="protein sequence ID" value="MBP0484669.1"/>
    <property type="molecule type" value="Genomic_DNA"/>
</dbReference>
<dbReference type="RefSeq" id="WP_209363224.1">
    <property type="nucleotide sequence ID" value="NZ_JAGISH010000015.1"/>
</dbReference>
<evidence type="ECO:0000313" key="1">
    <source>
        <dbReference type="EMBL" id="MBP0484669.1"/>
    </source>
</evidence>
<sequence length="147" mass="15103">MLHQTPAITSGRETPPNPRNAGMIAAAIYEHAFLAAFTAASDILEIGPLPFGARMIEAELITGDLGAGVTATLVTLSGNEGEANNARVEALSIQSGIAAHNASIRLATANLLAVTPGKVHRGLGLKFSANIAAGGTKTVKLLLKYTF</sequence>